<name>A0A1Y2EFI4_9PEZI</name>
<dbReference type="GeneID" id="63775615"/>
<sequence>MPTTTRTILAICSSTTSTVSSARMCSSTRSICAGISSASVTLLLKMRPGSRASRCPRKSASRAKCDRVSRCASGSPRRRPITVIRRITLSGAALTGAEACYDRVPRASSLTSALTRTGANTTRSSTPDASILNAWRVNSTSLSCGTS</sequence>
<keyword evidence="2" id="KW-1185">Reference proteome</keyword>
<proteinExistence type="predicted"/>
<organism evidence="1 2">
    <name type="scientific">Pseudomassariella vexata</name>
    <dbReference type="NCBI Taxonomy" id="1141098"/>
    <lineage>
        <taxon>Eukaryota</taxon>
        <taxon>Fungi</taxon>
        <taxon>Dikarya</taxon>
        <taxon>Ascomycota</taxon>
        <taxon>Pezizomycotina</taxon>
        <taxon>Sordariomycetes</taxon>
        <taxon>Xylariomycetidae</taxon>
        <taxon>Amphisphaeriales</taxon>
        <taxon>Pseudomassariaceae</taxon>
        <taxon>Pseudomassariella</taxon>
    </lineage>
</organism>
<dbReference type="InParanoid" id="A0A1Y2EFI4"/>
<comment type="caution">
    <text evidence="1">The sequence shown here is derived from an EMBL/GenBank/DDBJ whole genome shotgun (WGS) entry which is preliminary data.</text>
</comment>
<evidence type="ECO:0000313" key="1">
    <source>
        <dbReference type="EMBL" id="ORY70026.1"/>
    </source>
</evidence>
<dbReference type="RefSeq" id="XP_040719976.1">
    <property type="nucleotide sequence ID" value="XM_040859403.1"/>
</dbReference>
<dbReference type="AlphaFoldDB" id="A0A1Y2EFI4"/>
<protein>
    <submittedName>
        <fullName evidence="1">Uncharacterized protein</fullName>
    </submittedName>
</protein>
<gene>
    <name evidence="1" type="ORF">BCR38DRAFT_420801</name>
</gene>
<reference evidence="1 2" key="1">
    <citation type="submission" date="2016-07" db="EMBL/GenBank/DDBJ databases">
        <title>Pervasive Adenine N6-methylation of Active Genes in Fungi.</title>
        <authorList>
            <consortium name="DOE Joint Genome Institute"/>
            <person name="Mondo S.J."/>
            <person name="Dannebaum R.O."/>
            <person name="Kuo R.C."/>
            <person name="Labutti K."/>
            <person name="Haridas S."/>
            <person name="Kuo A."/>
            <person name="Salamov A."/>
            <person name="Ahrendt S.R."/>
            <person name="Lipzen A."/>
            <person name="Sullivan W."/>
            <person name="Andreopoulos W.B."/>
            <person name="Clum A."/>
            <person name="Lindquist E."/>
            <person name="Daum C."/>
            <person name="Ramamoorthy G.K."/>
            <person name="Gryganskyi A."/>
            <person name="Culley D."/>
            <person name="Magnuson J.K."/>
            <person name="James T.Y."/>
            <person name="O'Malley M.A."/>
            <person name="Stajich J.E."/>
            <person name="Spatafora J.W."/>
            <person name="Visel A."/>
            <person name="Grigoriev I.V."/>
        </authorList>
    </citation>
    <scope>NUCLEOTIDE SEQUENCE [LARGE SCALE GENOMIC DNA]</scope>
    <source>
        <strain evidence="1 2">CBS 129021</strain>
    </source>
</reference>
<dbReference type="EMBL" id="MCFJ01000002">
    <property type="protein sequence ID" value="ORY70026.1"/>
    <property type="molecule type" value="Genomic_DNA"/>
</dbReference>
<accession>A0A1Y2EFI4</accession>
<evidence type="ECO:0000313" key="2">
    <source>
        <dbReference type="Proteomes" id="UP000193689"/>
    </source>
</evidence>
<dbReference type="Proteomes" id="UP000193689">
    <property type="component" value="Unassembled WGS sequence"/>
</dbReference>